<name>A0A229SDV2_9PSEU</name>
<evidence type="ECO:0000313" key="2">
    <source>
        <dbReference type="Proteomes" id="UP000215223"/>
    </source>
</evidence>
<keyword evidence="2" id="KW-1185">Reference proteome</keyword>
<comment type="caution">
    <text evidence="1">The sequence shown here is derived from an EMBL/GenBank/DDBJ whole genome shotgun (WGS) entry which is preliminary data.</text>
</comment>
<proteinExistence type="predicted"/>
<protein>
    <submittedName>
        <fullName evidence="1">Uncharacterized protein</fullName>
    </submittedName>
</protein>
<dbReference type="AlphaFoldDB" id="A0A229SDV2"/>
<organism evidence="1 2">
    <name type="scientific">Amycolatopsis thailandensis</name>
    <dbReference type="NCBI Taxonomy" id="589330"/>
    <lineage>
        <taxon>Bacteria</taxon>
        <taxon>Bacillati</taxon>
        <taxon>Actinomycetota</taxon>
        <taxon>Actinomycetes</taxon>
        <taxon>Pseudonocardiales</taxon>
        <taxon>Pseudonocardiaceae</taxon>
        <taxon>Amycolatopsis</taxon>
    </lineage>
</organism>
<reference evidence="1 2" key="1">
    <citation type="submission" date="2017-07" db="EMBL/GenBank/DDBJ databases">
        <title>Amycolatopsis thailandensis Genome sequencing and assembly.</title>
        <authorList>
            <person name="Kaur N."/>
            <person name="Mayilraj S."/>
        </authorList>
    </citation>
    <scope>NUCLEOTIDE SEQUENCE [LARGE SCALE GENOMIC DNA]</scope>
    <source>
        <strain evidence="1 2">JCM 16380</strain>
    </source>
</reference>
<accession>A0A229SDV2</accession>
<evidence type="ECO:0000313" key="1">
    <source>
        <dbReference type="EMBL" id="OXM57078.1"/>
    </source>
</evidence>
<gene>
    <name evidence="1" type="ORF">CFP71_10100</name>
</gene>
<sequence length="74" mass="8112">MRWWAEVDGDSAAYDERSADRVDVFTEAGDHVCTLYRDSSGRWADVQPDDVNGETILWSDVAAYVSDPDGAGLG</sequence>
<dbReference type="EMBL" id="NMQT01000031">
    <property type="protein sequence ID" value="OXM57078.1"/>
    <property type="molecule type" value="Genomic_DNA"/>
</dbReference>
<dbReference type="Proteomes" id="UP000215223">
    <property type="component" value="Unassembled WGS sequence"/>
</dbReference>